<dbReference type="InterPro" id="IPR002048">
    <property type="entry name" value="EF_hand_dom"/>
</dbReference>
<evidence type="ECO:0000259" key="4">
    <source>
        <dbReference type="PROSITE" id="PS50222"/>
    </source>
</evidence>
<evidence type="ECO:0000313" key="6">
    <source>
        <dbReference type="Proteomes" id="UP000230750"/>
    </source>
</evidence>
<evidence type="ECO:0000256" key="2">
    <source>
        <dbReference type="ARBA" id="ARBA00022837"/>
    </source>
</evidence>
<gene>
    <name evidence="5" type="ORF">BSL78_12450</name>
</gene>
<dbReference type="OrthoDB" id="343296at2759"/>
<dbReference type="PANTHER" id="PTHR23048:SF59">
    <property type="entry name" value="EF-HAND SUPERFAMILY PROTEIN"/>
    <property type="match status" value="1"/>
</dbReference>
<evidence type="ECO:0000256" key="3">
    <source>
        <dbReference type="SAM" id="MobiDB-lite"/>
    </source>
</evidence>
<dbReference type="CDD" id="cd00051">
    <property type="entry name" value="EFh"/>
    <property type="match status" value="1"/>
</dbReference>
<dbReference type="AlphaFoldDB" id="A0A2G8KRQ9"/>
<organism evidence="5 6">
    <name type="scientific">Stichopus japonicus</name>
    <name type="common">Sea cucumber</name>
    <dbReference type="NCBI Taxonomy" id="307972"/>
    <lineage>
        <taxon>Eukaryota</taxon>
        <taxon>Metazoa</taxon>
        <taxon>Echinodermata</taxon>
        <taxon>Eleutherozoa</taxon>
        <taxon>Echinozoa</taxon>
        <taxon>Holothuroidea</taxon>
        <taxon>Aspidochirotacea</taxon>
        <taxon>Aspidochirotida</taxon>
        <taxon>Stichopodidae</taxon>
        <taxon>Apostichopus</taxon>
    </lineage>
</organism>
<dbReference type="PROSITE" id="PS50222">
    <property type="entry name" value="EF_HAND_2"/>
    <property type="match status" value="3"/>
</dbReference>
<dbReference type="FunFam" id="1.10.238.10:FF:000003">
    <property type="entry name" value="Calmodulin A"/>
    <property type="match status" value="1"/>
</dbReference>
<feature type="region of interest" description="Disordered" evidence="3">
    <location>
        <begin position="1"/>
        <end position="51"/>
    </location>
</feature>
<proteinExistence type="predicted"/>
<accession>A0A2G8KRQ9</accession>
<feature type="domain" description="EF-hand" evidence="4">
    <location>
        <begin position="163"/>
        <end position="198"/>
    </location>
</feature>
<dbReference type="GO" id="GO:0016460">
    <property type="term" value="C:myosin II complex"/>
    <property type="evidence" value="ECO:0007669"/>
    <property type="project" value="TreeGrafter"/>
</dbReference>
<keyword evidence="6" id="KW-1185">Reference proteome</keyword>
<dbReference type="EMBL" id="MRZV01000409">
    <property type="protein sequence ID" value="PIK50668.1"/>
    <property type="molecule type" value="Genomic_DNA"/>
</dbReference>
<dbReference type="PANTHER" id="PTHR23048">
    <property type="entry name" value="MYOSIN LIGHT CHAIN 1, 3"/>
    <property type="match status" value="1"/>
</dbReference>
<feature type="compositionally biased region" description="Pro residues" evidence="3">
    <location>
        <begin position="40"/>
        <end position="49"/>
    </location>
</feature>
<keyword evidence="1" id="KW-0677">Repeat</keyword>
<dbReference type="STRING" id="307972.A0A2G8KRQ9"/>
<dbReference type="InterPro" id="IPR011992">
    <property type="entry name" value="EF-hand-dom_pair"/>
</dbReference>
<dbReference type="Gene3D" id="1.10.238.10">
    <property type="entry name" value="EF-hand"/>
    <property type="match status" value="2"/>
</dbReference>
<evidence type="ECO:0000313" key="5">
    <source>
        <dbReference type="EMBL" id="PIK50668.1"/>
    </source>
</evidence>
<reference evidence="5 6" key="1">
    <citation type="journal article" date="2017" name="PLoS Biol.">
        <title>The sea cucumber genome provides insights into morphological evolution and visceral regeneration.</title>
        <authorList>
            <person name="Zhang X."/>
            <person name="Sun L."/>
            <person name="Yuan J."/>
            <person name="Sun Y."/>
            <person name="Gao Y."/>
            <person name="Zhang L."/>
            <person name="Li S."/>
            <person name="Dai H."/>
            <person name="Hamel J.F."/>
            <person name="Liu C."/>
            <person name="Yu Y."/>
            <person name="Liu S."/>
            <person name="Lin W."/>
            <person name="Guo K."/>
            <person name="Jin S."/>
            <person name="Xu P."/>
            <person name="Storey K.B."/>
            <person name="Huan P."/>
            <person name="Zhang T."/>
            <person name="Zhou Y."/>
            <person name="Zhang J."/>
            <person name="Lin C."/>
            <person name="Li X."/>
            <person name="Xing L."/>
            <person name="Huo D."/>
            <person name="Sun M."/>
            <person name="Wang L."/>
            <person name="Mercier A."/>
            <person name="Li F."/>
            <person name="Yang H."/>
            <person name="Xiang J."/>
        </authorList>
    </citation>
    <scope>NUCLEOTIDE SEQUENCE [LARGE SCALE GENOMIC DNA]</scope>
    <source>
        <strain evidence="5">Shaxun</strain>
        <tissue evidence="5">Muscle</tissue>
    </source>
</reference>
<feature type="domain" description="EF-hand" evidence="4">
    <location>
        <begin position="199"/>
        <end position="234"/>
    </location>
</feature>
<name>A0A2G8KRQ9_STIJA</name>
<comment type="caution">
    <text evidence="5">The sequence shown here is derived from an EMBL/GenBank/DDBJ whole genome shotgun (WGS) entry which is preliminary data.</text>
</comment>
<dbReference type="InterPro" id="IPR050230">
    <property type="entry name" value="CALM/Myosin/TropC-like"/>
</dbReference>
<dbReference type="Pfam" id="PF13499">
    <property type="entry name" value="EF-hand_7"/>
    <property type="match status" value="2"/>
</dbReference>
<feature type="domain" description="EF-hand" evidence="4">
    <location>
        <begin position="125"/>
        <end position="160"/>
    </location>
</feature>
<dbReference type="SUPFAM" id="SSF47473">
    <property type="entry name" value="EF-hand"/>
    <property type="match status" value="1"/>
</dbReference>
<sequence>MIHRHLTESCCIPENKDMPSKTKKKRSKRASQDIDGAPKDPIPPIPLGLPQPTHRESLKAVLTGEQVDLNTKEFMGCRIATRVFDHLTTHEIRDLKTVFDAFADRRGQIKADSVRRAMRALGFKVNKQEAKEMVADMDLDKNGTIDFNEFLQFIIDRQGTARDVQAEICQGFKMMDYDGTGKLSMENLKRACKEAGVQFTETEIREMLEEADKNGDDAVDLEEFTAVMLKTNLF</sequence>
<dbReference type="GO" id="GO:0005509">
    <property type="term" value="F:calcium ion binding"/>
    <property type="evidence" value="ECO:0007669"/>
    <property type="project" value="InterPro"/>
</dbReference>
<dbReference type="InterPro" id="IPR018247">
    <property type="entry name" value="EF_Hand_1_Ca_BS"/>
</dbReference>
<dbReference type="Proteomes" id="UP000230750">
    <property type="component" value="Unassembled WGS sequence"/>
</dbReference>
<evidence type="ECO:0000256" key="1">
    <source>
        <dbReference type="ARBA" id="ARBA00022737"/>
    </source>
</evidence>
<dbReference type="PROSITE" id="PS00018">
    <property type="entry name" value="EF_HAND_1"/>
    <property type="match status" value="2"/>
</dbReference>
<protein>
    <submittedName>
        <fullName evidence="5">Putative caltractin-like</fullName>
    </submittedName>
</protein>
<dbReference type="SMART" id="SM00054">
    <property type="entry name" value="EFh"/>
    <property type="match status" value="3"/>
</dbReference>
<keyword evidence="2" id="KW-0106">Calcium</keyword>